<keyword evidence="2 7" id="KW-0548">Nucleotidyltransferase</keyword>
<dbReference type="GO" id="GO:0000820">
    <property type="term" value="P:regulation of glutamine family amino acid metabolic process"/>
    <property type="evidence" value="ECO:0007669"/>
    <property type="project" value="UniProtKB-UniRule"/>
</dbReference>
<accession>A0A1E3GVL9</accession>
<feature type="region of interest" description="Adenylyl removase" evidence="7">
    <location>
        <begin position="1"/>
        <end position="433"/>
    </location>
</feature>
<dbReference type="Gene3D" id="3.30.460.10">
    <property type="entry name" value="Beta Polymerase, domain 2"/>
    <property type="match status" value="2"/>
</dbReference>
<keyword evidence="11" id="KW-1185">Reference proteome</keyword>
<comment type="catalytic activity">
    <reaction evidence="7">
        <text>[glutamine synthetase]-L-tyrosine + ATP = [glutamine synthetase]-O(4)-(5'-adenylyl)-L-tyrosine + diphosphate</text>
        <dbReference type="Rhea" id="RHEA:18589"/>
        <dbReference type="Rhea" id="RHEA-COMP:10660"/>
        <dbReference type="Rhea" id="RHEA-COMP:10661"/>
        <dbReference type="ChEBI" id="CHEBI:30616"/>
        <dbReference type="ChEBI" id="CHEBI:33019"/>
        <dbReference type="ChEBI" id="CHEBI:46858"/>
        <dbReference type="ChEBI" id="CHEBI:83624"/>
        <dbReference type="EC" id="2.7.7.42"/>
    </reaction>
</comment>
<keyword evidence="1 7" id="KW-0808">Transferase</keyword>
<dbReference type="NCBIfam" id="NF008292">
    <property type="entry name" value="PRK11072.1"/>
    <property type="match status" value="1"/>
</dbReference>
<keyword evidence="6 7" id="KW-0511">Multifunctional enzyme</keyword>
<comment type="catalytic activity">
    <reaction evidence="7">
        <text>[glutamine synthetase]-O(4)-(5'-adenylyl)-L-tyrosine + phosphate = [glutamine synthetase]-L-tyrosine + ADP</text>
        <dbReference type="Rhea" id="RHEA:43716"/>
        <dbReference type="Rhea" id="RHEA-COMP:10660"/>
        <dbReference type="Rhea" id="RHEA-COMP:10661"/>
        <dbReference type="ChEBI" id="CHEBI:43474"/>
        <dbReference type="ChEBI" id="CHEBI:46858"/>
        <dbReference type="ChEBI" id="CHEBI:83624"/>
        <dbReference type="ChEBI" id="CHEBI:456216"/>
        <dbReference type="EC" id="2.7.7.89"/>
    </reaction>
</comment>
<dbReference type="CDD" id="cd05401">
    <property type="entry name" value="NT_GlnE_GlnD_like"/>
    <property type="match status" value="2"/>
</dbReference>
<organism evidence="10 11">
    <name type="scientific">Methylophaga muralis</name>
    <dbReference type="NCBI Taxonomy" id="291169"/>
    <lineage>
        <taxon>Bacteria</taxon>
        <taxon>Pseudomonadati</taxon>
        <taxon>Pseudomonadota</taxon>
        <taxon>Gammaproteobacteria</taxon>
        <taxon>Thiotrichales</taxon>
        <taxon>Piscirickettsiaceae</taxon>
        <taxon>Methylophaga</taxon>
    </lineage>
</organism>
<dbReference type="SUPFAM" id="SSF81301">
    <property type="entry name" value="Nucleotidyltransferase"/>
    <property type="match status" value="2"/>
</dbReference>
<keyword evidence="4 7" id="KW-0067">ATP-binding</keyword>
<evidence type="ECO:0000256" key="1">
    <source>
        <dbReference type="ARBA" id="ARBA00022679"/>
    </source>
</evidence>
<dbReference type="Gene3D" id="1.20.120.1510">
    <property type="match status" value="1"/>
</dbReference>
<dbReference type="Pfam" id="PF03710">
    <property type="entry name" value="GlnE"/>
    <property type="match status" value="2"/>
</dbReference>
<keyword evidence="5 7" id="KW-0460">Magnesium</keyword>
<comment type="function">
    <text evidence="7">Involved in the regulation of glutamine synthetase GlnA, a key enzyme in the process to assimilate ammonia. When cellular nitrogen levels are high, the C-terminal adenylyl transferase (AT) inactivates GlnA by covalent transfer of an adenylyl group from ATP to specific tyrosine residue of GlnA, thus reducing its activity. Conversely, when nitrogen levels are low, the N-terminal adenylyl removase (AR) activates GlnA by removing the adenylyl group by phosphorolysis, increasing its activity. The regulatory region of GlnE binds the signal transduction protein PII (GlnB) which indicates the nitrogen status of the cell.</text>
</comment>
<dbReference type="SUPFAM" id="SSF81593">
    <property type="entry name" value="Nucleotidyltransferase substrate binding subunit/domain"/>
    <property type="match status" value="2"/>
</dbReference>
<dbReference type="STRING" id="291169.A9E74_00016"/>
<dbReference type="HAMAP" id="MF_00802">
    <property type="entry name" value="GlnE"/>
    <property type="match status" value="1"/>
</dbReference>
<evidence type="ECO:0000256" key="2">
    <source>
        <dbReference type="ARBA" id="ARBA00022695"/>
    </source>
</evidence>
<keyword evidence="3 7" id="KW-0547">Nucleotide-binding</keyword>
<evidence type="ECO:0000256" key="6">
    <source>
        <dbReference type="ARBA" id="ARBA00023268"/>
    </source>
</evidence>
<dbReference type="Pfam" id="PF08335">
    <property type="entry name" value="GlnD_UR_UTase"/>
    <property type="match status" value="2"/>
</dbReference>
<feature type="domain" description="Glutamate-ammonia ligase adenylyltransferase repeated" evidence="8">
    <location>
        <begin position="23"/>
        <end position="266"/>
    </location>
</feature>
<name>A0A1E3GVL9_9GAMM</name>
<dbReference type="PATRIC" id="fig|291169.3.peg.15"/>
<dbReference type="EMBL" id="MCRI01000001">
    <property type="protein sequence ID" value="ODN68044.1"/>
    <property type="molecule type" value="Genomic_DNA"/>
</dbReference>
<comment type="similarity">
    <text evidence="7">Belongs to the GlnE family.</text>
</comment>
<dbReference type="InterPro" id="IPR013546">
    <property type="entry name" value="PII_UdlTrfase/GS_AdlTrfase"/>
</dbReference>
<protein>
    <recommendedName>
        <fullName evidence="7">Bifunctional glutamine synthetase adenylyltransferase/adenylyl-removing enzyme</fullName>
    </recommendedName>
    <alternativeName>
        <fullName evidence="7">ATP:glutamine synthetase adenylyltransferase</fullName>
    </alternativeName>
    <alternativeName>
        <fullName evidence="7">ATase</fullName>
    </alternativeName>
    <domain>
        <recommendedName>
            <fullName evidence="7">Glutamine synthetase adenylyl-L-tyrosine phosphorylase</fullName>
            <ecNumber evidence="7">2.7.7.89</ecNumber>
        </recommendedName>
        <alternativeName>
            <fullName evidence="7">Adenylyl removase</fullName>
            <shortName evidence="7">AR</shortName>
            <shortName evidence="7">AT-N</shortName>
        </alternativeName>
    </domain>
    <domain>
        <recommendedName>
            <fullName evidence="7">Glutamine synthetase adenylyl transferase</fullName>
            <ecNumber evidence="7">2.7.7.42</ecNumber>
        </recommendedName>
        <alternativeName>
            <fullName evidence="7">Adenylyl transferase</fullName>
            <shortName evidence="7">AT</shortName>
            <shortName evidence="7">AT-C</shortName>
        </alternativeName>
    </domain>
</protein>
<feature type="region of interest" description="Adenylyl transferase" evidence="7">
    <location>
        <begin position="435"/>
        <end position="937"/>
    </location>
</feature>
<dbReference type="InterPro" id="IPR023057">
    <property type="entry name" value="GlnE"/>
</dbReference>
<dbReference type="EC" id="2.7.7.42" evidence="7"/>
<dbReference type="PANTHER" id="PTHR30621">
    <property type="entry name" value="GLUTAMINE SYNTHETASE ADENYLYLTRANSFERASE"/>
    <property type="match status" value="1"/>
</dbReference>
<comment type="cofactor">
    <cofactor evidence="7">
        <name>Mg(2+)</name>
        <dbReference type="ChEBI" id="CHEBI:18420"/>
    </cofactor>
</comment>
<dbReference type="GO" id="GO:0005829">
    <property type="term" value="C:cytosol"/>
    <property type="evidence" value="ECO:0007669"/>
    <property type="project" value="TreeGrafter"/>
</dbReference>
<evidence type="ECO:0000313" key="11">
    <source>
        <dbReference type="Proteomes" id="UP000094379"/>
    </source>
</evidence>
<evidence type="ECO:0000256" key="4">
    <source>
        <dbReference type="ARBA" id="ARBA00022840"/>
    </source>
</evidence>
<comment type="caution">
    <text evidence="10">The sequence shown here is derived from an EMBL/GenBank/DDBJ whole genome shotgun (WGS) entry which is preliminary data.</text>
</comment>
<dbReference type="RefSeq" id="WP_069294642.1">
    <property type="nucleotide sequence ID" value="NZ_MCRI01000001.1"/>
</dbReference>
<sequence length="937" mass="106683">MIPTPLSEHWQLILQHKQNLLDSAMTVLTASEYVFNQGERQPQRMTELIESGDLEKAYSQNDYQQRLQQRLVNVKDEATLHQQLRFFRQREMVRIIWRDLAGWAELAETIRELTALADCCVEQALDKLYQWQTEFLGTPTNKLGEPQQLIVLGMGKMGAGELNLSSDIDLIFTYPDEGETQGARKSLTNEEFFTRLGRKLIQALDSVTVDGFVFRVDMRLRPFGDSGALVASFDAIEDYYQTQGREWERYAMIKARPVNGSEQDKKAISELLRPFIYRRYLDYGMFDSLREMKSMIAGQLHLKGMEDNIKLGAGGIREIEFIGQVFQLIYGGRDLSLQQRPILTILHVLAERKLLSGYAVTALKNAYEFLRRTEHRIQAWADQQTHVLPKDEAAQTRLANSMGFENWQDFVKKLNEHRQQVHEHFEQILTAPQAGDETTDTVALLTASEAEIVEYLEKWGYHDPQLSQQTIEKLLDQSPVKNLSQTGRDRLKKLLPLLVQAAAGTEQPDNCLQRMMPLLESIMRRSAYMSLLVENTLALSQLVKLCAASPLISHQLARYPVLLDELLDPRSLYEVPGREQQKALLHQFLSVADDTDLEQQMNLMREFRQIATLHVAAADVTEVLPLMRVGDQLSELAEIQLERALQLAWLYLSSRHGLPPAADATDMTQCGFSVIAYGKLGGLELGYGSDLDLVFVFDDTREGMTDGEKPVDVMVFYTRLAQRMIHILNTVTSGGVLYEVDMRLRPMGNSGLLVSPISGFADYQQQEAWTWEHQALVRARCVAGDQKLAEQFSNIRQQVLSKARTADELAREVSEMRQKMRQQLDKSVDDSFDLKQGIGGITDIEFMVQYAVLAWSSSLPDLMVYTDNIRILDALVATGKLTQQQGTMLADAYRYYRSEANHCVLQEQPAVVPVAKVADFQQQVNAIWQHWLCEQPV</sequence>
<proteinExistence type="inferred from homology"/>
<evidence type="ECO:0000259" key="8">
    <source>
        <dbReference type="Pfam" id="PF03710"/>
    </source>
</evidence>
<dbReference type="Gene3D" id="1.10.4050.10">
    <property type="entry name" value="Glutamine synthase adenylyltransferase GlnE"/>
    <property type="match status" value="1"/>
</dbReference>
<dbReference type="Gene3D" id="1.20.120.330">
    <property type="entry name" value="Nucleotidyltransferases domain 2"/>
    <property type="match status" value="2"/>
</dbReference>
<dbReference type="GO" id="GO:0016874">
    <property type="term" value="F:ligase activity"/>
    <property type="evidence" value="ECO:0007669"/>
    <property type="project" value="UniProtKB-KW"/>
</dbReference>
<dbReference type="PANTHER" id="PTHR30621:SF0">
    <property type="entry name" value="BIFUNCTIONAL GLUTAMINE SYNTHETASE ADENYLYLTRANSFERASE_ADENYLYL-REMOVING ENZYME"/>
    <property type="match status" value="1"/>
</dbReference>
<feature type="domain" description="PII-uridylyltransferase/Glutamine-synthetase adenylyltransferase" evidence="9">
    <location>
        <begin position="291"/>
        <end position="428"/>
    </location>
</feature>
<dbReference type="FunFam" id="1.20.120.330:FF:000005">
    <property type="entry name" value="Bifunctional glutamine synthetase adenylyltransferase/adenylyl-removing enzyme"/>
    <property type="match status" value="1"/>
</dbReference>
<feature type="domain" description="Glutamate-ammonia ligase adenylyltransferase repeated" evidence="8">
    <location>
        <begin position="540"/>
        <end position="794"/>
    </location>
</feature>
<dbReference type="GO" id="GO:0047388">
    <property type="term" value="F:[glutamine synthetase]-adenylyl-L-tyrosine phosphorylase activity"/>
    <property type="evidence" value="ECO:0007669"/>
    <property type="project" value="UniProtKB-EC"/>
</dbReference>
<reference evidence="10 11" key="1">
    <citation type="submission" date="2016-07" db="EMBL/GenBank/DDBJ databases">
        <title>Draft Genome Sequence of Methylophaga muralis Bur 1.</title>
        <authorList>
            <person name="Vasilenko O.V."/>
            <person name="Doronina N.V."/>
            <person name="Shmareva M.N."/>
            <person name="Tarlachkov S.V."/>
            <person name="Mustakhimov I."/>
            <person name="Trotsenko Y.A."/>
        </authorList>
    </citation>
    <scope>NUCLEOTIDE SEQUENCE [LARGE SCALE GENOMIC DNA]</scope>
    <source>
        <strain evidence="10 11">Bur 1</strain>
    </source>
</reference>
<dbReference type="AlphaFoldDB" id="A0A1E3GVL9"/>
<dbReference type="Proteomes" id="UP000094379">
    <property type="component" value="Unassembled WGS sequence"/>
</dbReference>
<evidence type="ECO:0000259" key="9">
    <source>
        <dbReference type="Pfam" id="PF08335"/>
    </source>
</evidence>
<evidence type="ECO:0000256" key="5">
    <source>
        <dbReference type="ARBA" id="ARBA00022842"/>
    </source>
</evidence>
<dbReference type="InterPro" id="IPR043519">
    <property type="entry name" value="NT_sf"/>
</dbReference>
<evidence type="ECO:0000313" key="10">
    <source>
        <dbReference type="EMBL" id="ODN68044.1"/>
    </source>
</evidence>
<keyword evidence="10" id="KW-0436">Ligase</keyword>
<dbReference type="InterPro" id="IPR005190">
    <property type="entry name" value="GlnE_rpt_dom"/>
</dbReference>
<evidence type="ECO:0000256" key="7">
    <source>
        <dbReference type="HAMAP-Rule" id="MF_00802"/>
    </source>
</evidence>
<dbReference type="GO" id="GO:0008882">
    <property type="term" value="F:[glutamate-ammonia-ligase] adenylyltransferase activity"/>
    <property type="evidence" value="ECO:0007669"/>
    <property type="project" value="UniProtKB-UniRule"/>
</dbReference>
<evidence type="ECO:0000256" key="3">
    <source>
        <dbReference type="ARBA" id="ARBA00022741"/>
    </source>
</evidence>
<dbReference type="GO" id="GO:0000287">
    <property type="term" value="F:magnesium ion binding"/>
    <property type="evidence" value="ECO:0007669"/>
    <property type="project" value="UniProtKB-UniRule"/>
</dbReference>
<dbReference type="EC" id="2.7.7.89" evidence="7"/>
<dbReference type="FunFam" id="3.30.460.10:FF:000009">
    <property type="entry name" value="Bifunctional glutamine synthetase adenylyltransferase/adenylyl-removing enzyme"/>
    <property type="match status" value="2"/>
</dbReference>
<dbReference type="GO" id="GO:0005524">
    <property type="term" value="F:ATP binding"/>
    <property type="evidence" value="ECO:0007669"/>
    <property type="project" value="UniProtKB-UniRule"/>
</dbReference>
<gene>
    <name evidence="7 10" type="primary">glnE</name>
    <name evidence="10" type="ORF">A9E74_00016</name>
</gene>
<feature type="domain" description="PII-uridylyltransferase/Glutamine-synthetase adenylyltransferase" evidence="9">
    <location>
        <begin position="809"/>
        <end position="898"/>
    </location>
</feature>